<dbReference type="PRINTS" id="PR00744">
    <property type="entry name" value="GLHYDRLASE37"/>
</dbReference>
<keyword evidence="3 4" id="KW-0326">Glycosidase</keyword>
<feature type="non-terminal residue" evidence="6">
    <location>
        <position position="600"/>
    </location>
</feature>
<dbReference type="PROSITE" id="PS00928">
    <property type="entry name" value="TREHALASE_2"/>
    <property type="match status" value="1"/>
</dbReference>
<evidence type="ECO:0000256" key="4">
    <source>
        <dbReference type="RuleBase" id="RU361180"/>
    </source>
</evidence>
<sequence>SRKMVGKSSSSVLADSSSGPAGRAALAEDGMRTASGGRLEGDLARAARVFCGGPLLHAVQQARLFADSKQFVDMPLREDPEVVLEAFEKLEKKNDKETLRAFVSKYFEEVGSELVAWTPADFCEEPPRLLQIEDKNMRAWALSLNRLWASLGRKPSTQVAGAQQRHSSLPVRFPTVVPGGRFRETYYWDTYWIVRGLLVCGMIDTATAVIENLLDSVRRFGFVPNGTRVYYLDRSQPPLLTDMALAVYAETKNEDWLAGVLPLLEIEYKFWMRKDSKHVVELPSRRPGAKPARLNVYHSARAGPRPESYLEDLETVQQAVAMGRDPAEAFNCLCSGAESGWDFSSRWMEDSAGGAALGKAKLATIAPNRIVPVDLNCLLLRVEMGLVKAHTELGSQSPAVSAYRKAAAARIEAMNEFLWHSESNSYRDFRLDDLRSSAVVSLSDWAAPLWAGLLGPSASPSNPEGDAAAMLESLQSSGLIQAGGAASTAVDTKGSTQWDAPNAWPPLQLMLIEGLEQMPAAVSGVGLAAQVGQRWLASCYAAWQRSGFMYEKYNASRPGHGGGGGEYEPQVGFGWSNGVVLVLLTRNWQAPKTSTPCCVS</sequence>
<evidence type="ECO:0000256" key="5">
    <source>
        <dbReference type="SAM" id="MobiDB-lite"/>
    </source>
</evidence>
<evidence type="ECO:0000313" key="6">
    <source>
        <dbReference type="EMBL" id="CAE8630362.1"/>
    </source>
</evidence>
<dbReference type="EC" id="3.2.1.28" evidence="4"/>
<dbReference type="PROSITE" id="PS00927">
    <property type="entry name" value="TREHALASE_1"/>
    <property type="match status" value="1"/>
</dbReference>
<dbReference type="InterPro" id="IPR018232">
    <property type="entry name" value="Glyco_hydro_37_CS"/>
</dbReference>
<protein>
    <recommendedName>
        <fullName evidence="4">Trehalase</fullName>
        <ecNumber evidence="4">3.2.1.28</ecNumber>
    </recommendedName>
    <alternativeName>
        <fullName evidence="4">Alpha-trehalose glucohydrolase</fullName>
    </alternativeName>
</protein>
<comment type="caution">
    <text evidence="6">The sequence shown here is derived from an EMBL/GenBank/DDBJ whole genome shotgun (WGS) entry which is preliminary data.</text>
</comment>
<dbReference type="InterPro" id="IPR001661">
    <property type="entry name" value="Glyco_hydro_37"/>
</dbReference>
<evidence type="ECO:0000256" key="2">
    <source>
        <dbReference type="ARBA" id="ARBA00022801"/>
    </source>
</evidence>
<evidence type="ECO:0000256" key="1">
    <source>
        <dbReference type="ARBA" id="ARBA00005615"/>
    </source>
</evidence>
<evidence type="ECO:0000256" key="3">
    <source>
        <dbReference type="ARBA" id="ARBA00023295"/>
    </source>
</evidence>
<dbReference type="PANTHER" id="PTHR23403">
    <property type="entry name" value="TREHALASE"/>
    <property type="match status" value="1"/>
</dbReference>
<dbReference type="Proteomes" id="UP000626109">
    <property type="component" value="Unassembled WGS sequence"/>
</dbReference>
<dbReference type="GO" id="GO:0004555">
    <property type="term" value="F:alpha,alpha-trehalase activity"/>
    <property type="evidence" value="ECO:0007669"/>
    <property type="project" value="UniProtKB-EC"/>
</dbReference>
<dbReference type="SUPFAM" id="SSF48208">
    <property type="entry name" value="Six-hairpin glycosidases"/>
    <property type="match status" value="1"/>
</dbReference>
<name>A0A813GYJ5_POLGL</name>
<gene>
    <name evidence="6" type="ORF">PGLA2088_LOCUS970</name>
</gene>
<feature type="region of interest" description="Disordered" evidence="5">
    <location>
        <begin position="1"/>
        <end position="29"/>
    </location>
</feature>
<comment type="similarity">
    <text evidence="1 4">Belongs to the glycosyl hydrolase 37 family.</text>
</comment>
<dbReference type="GO" id="GO:0005993">
    <property type="term" value="P:trehalose catabolic process"/>
    <property type="evidence" value="ECO:0007669"/>
    <property type="project" value="TreeGrafter"/>
</dbReference>
<dbReference type="InterPro" id="IPR008928">
    <property type="entry name" value="6-hairpin_glycosidase_sf"/>
</dbReference>
<evidence type="ECO:0000313" key="7">
    <source>
        <dbReference type="Proteomes" id="UP000626109"/>
    </source>
</evidence>
<dbReference type="EMBL" id="CAJNNW010000728">
    <property type="protein sequence ID" value="CAE8630362.1"/>
    <property type="molecule type" value="Genomic_DNA"/>
</dbReference>
<keyword evidence="2 4" id="KW-0378">Hydrolase</keyword>
<accession>A0A813GYJ5</accession>
<dbReference type="Gene3D" id="1.50.10.10">
    <property type="match status" value="1"/>
</dbReference>
<proteinExistence type="inferred from homology"/>
<reference evidence="6" key="1">
    <citation type="submission" date="2021-02" db="EMBL/GenBank/DDBJ databases">
        <authorList>
            <person name="Dougan E. K."/>
            <person name="Rhodes N."/>
            <person name="Thang M."/>
            <person name="Chan C."/>
        </authorList>
    </citation>
    <scope>NUCLEOTIDE SEQUENCE</scope>
</reference>
<dbReference type="InterPro" id="IPR012341">
    <property type="entry name" value="6hp_glycosidase-like_sf"/>
</dbReference>
<dbReference type="AlphaFoldDB" id="A0A813GYJ5"/>
<dbReference type="Pfam" id="PF01204">
    <property type="entry name" value="Trehalase"/>
    <property type="match status" value="1"/>
</dbReference>
<comment type="catalytic activity">
    <reaction evidence="4">
        <text>alpha,alpha-trehalose + H2O = alpha-D-glucose + beta-D-glucose</text>
        <dbReference type="Rhea" id="RHEA:32675"/>
        <dbReference type="ChEBI" id="CHEBI:15377"/>
        <dbReference type="ChEBI" id="CHEBI:15903"/>
        <dbReference type="ChEBI" id="CHEBI:16551"/>
        <dbReference type="ChEBI" id="CHEBI:17925"/>
        <dbReference type="EC" id="3.2.1.28"/>
    </reaction>
</comment>
<organism evidence="6 7">
    <name type="scientific">Polarella glacialis</name>
    <name type="common">Dinoflagellate</name>
    <dbReference type="NCBI Taxonomy" id="89957"/>
    <lineage>
        <taxon>Eukaryota</taxon>
        <taxon>Sar</taxon>
        <taxon>Alveolata</taxon>
        <taxon>Dinophyceae</taxon>
        <taxon>Suessiales</taxon>
        <taxon>Suessiaceae</taxon>
        <taxon>Polarella</taxon>
    </lineage>
</organism>
<feature type="compositionally biased region" description="Low complexity" evidence="5">
    <location>
        <begin position="8"/>
        <end position="18"/>
    </location>
</feature>
<dbReference type="PANTHER" id="PTHR23403:SF1">
    <property type="entry name" value="TREHALASE"/>
    <property type="match status" value="1"/>
</dbReference>